<evidence type="ECO:0000259" key="3">
    <source>
        <dbReference type="Pfam" id="PF21639"/>
    </source>
</evidence>
<dbReference type="Pfam" id="PF14630">
    <property type="entry name" value="ORC5_C"/>
    <property type="match status" value="1"/>
</dbReference>
<evidence type="ECO:0000313" key="4">
    <source>
        <dbReference type="EMBL" id="CAI0472215.1"/>
    </source>
</evidence>
<reference evidence="4" key="1">
    <citation type="submission" date="2022-08" db="EMBL/GenBank/DDBJ databases">
        <authorList>
            <person name="Gutierrez-Valencia J."/>
        </authorList>
    </citation>
    <scope>NUCLEOTIDE SEQUENCE</scope>
</reference>
<dbReference type="PANTHER" id="PTHR34797:SF1">
    <property type="entry name" value="ATG8-INTERACTING PROTEIN 2"/>
    <property type="match status" value="1"/>
</dbReference>
<proteinExistence type="predicted"/>
<dbReference type="InterPro" id="IPR048866">
    <property type="entry name" value="ORC5_lid"/>
</dbReference>
<accession>A0AAV0PNR2</accession>
<feature type="domain" description="Origin recognition complex subunit 5 C-terminal" evidence="2">
    <location>
        <begin position="415"/>
        <end position="573"/>
    </location>
</feature>
<dbReference type="PANTHER" id="PTHR34797">
    <property type="entry name" value="ATG8-INTERACTING PROTEIN 2"/>
    <property type="match status" value="1"/>
</dbReference>
<organism evidence="4 5">
    <name type="scientific">Linum tenue</name>
    <dbReference type="NCBI Taxonomy" id="586396"/>
    <lineage>
        <taxon>Eukaryota</taxon>
        <taxon>Viridiplantae</taxon>
        <taxon>Streptophyta</taxon>
        <taxon>Embryophyta</taxon>
        <taxon>Tracheophyta</taxon>
        <taxon>Spermatophyta</taxon>
        <taxon>Magnoliopsida</taxon>
        <taxon>eudicotyledons</taxon>
        <taxon>Gunneridae</taxon>
        <taxon>Pentapetalae</taxon>
        <taxon>rosids</taxon>
        <taxon>fabids</taxon>
        <taxon>Malpighiales</taxon>
        <taxon>Linaceae</taxon>
        <taxon>Linum</taxon>
    </lineage>
</organism>
<feature type="compositionally biased region" description="Basic and acidic residues" evidence="1">
    <location>
        <begin position="200"/>
        <end position="216"/>
    </location>
</feature>
<sequence>MADNEEGGENASRGNEWEVVSLTASTYAAAPGPTEVELKDDDNDGDANQVYKAETSHALFMSEHFVFPPSQHENLPLEPEHSEIVDDVTSKNLGSGYHAEEGNVSGGKDDENWPLKGLNVSEDFPGAQFFDTGSNQLLISGKEFEESAALPELHLSGKEESIYSTAAFSSLHSETGLGGSTVYGGIHEINESVDQVSHLPADRSHSPEHAKDGQYERPKEALPCEAWWKRRALSVYGHAKEANTFWSVFVAAAVMGLVILGQRWQQERWQVLQLKWQATLSSSSPDTYYSSMGYIEPIPVFFPEYTEEDLRQLLIRNQANQKLYGCFLDIVLRPFSRVTRRLDELSTVFSSLFQKYCEPLSDTSSFPNDEMKRRLFSHFRPYISPALNEIFWGPSQCLSGIESGKVTRHEIGFHMSTAAKYLLISAFLASRNPATLDASLFDSTGGSDNRKRKRKASEKSMEQKETVEQESLMKGPGTFPLERLLAIFQCITSVIDVTIDEEEHGDGFPTDGGNSSWLMSNVLSQLSSLCDANFIAKGGSCPLEGSTRYRCTISEDFALKVARSIKFALPNYLCRR</sequence>
<evidence type="ECO:0000313" key="5">
    <source>
        <dbReference type="Proteomes" id="UP001154282"/>
    </source>
</evidence>
<name>A0AAV0PNR2_9ROSI</name>
<feature type="region of interest" description="Disordered" evidence="1">
    <location>
        <begin position="26"/>
        <end position="47"/>
    </location>
</feature>
<dbReference type="Pfam" id="PF21639">
    <property type="entry name" value="ORC5_lid"/>
    <property type="match status" value="1"/>
</dbReference>
<evidence type="ECO:0000259" key="2">
    <source>
        <dbReference type="Pfam" id="PF14630"/>
    </source>
</evidence>
<gene>
    <name evidence="4" type="ORF">LITE_LOCUS39198</name>
</gene>
<dbReference type="InterPro" id="IPR047088">
    <property type="entry name" value="ORC5_C"/>
</dbReference>
<evidence type="ECO:0000256" key="1">
    <source>
        <dbReference type="SAM" id="MobiDB-lite"/>
    </source>
</evidence>
<dbReference type="InterPro" id="IPR040304">
    <property type="entry name" value="ATG8-IP-1/2"/>
</dbReference>
<feature type="region of interest" description="Disordered" evidence="1">
    <location>
        <begin position="439"/>
        <end position="472"/>
    </location>
</feature>
<dbReference type="Proteomes" id="UP001154282">
    <property type="component" value="Unassembled WGS sequence"/>
</dbReference>
<keyword evidence="5" id="KW-1185">Reference proteome</keyword>
<dbReference type="EMBL" id="CAMGYJ010000009">
    <property type="protein sequence ID" value="CAI0472215.1"/>
    <property type="molecule type" value="Genomic_DNA"/>
</dbReference>
<feature type="region of interest" description="Disordered" evidence="1">
    <location>
        <begin position="197"/>
        <end position="216"/>
    </location>
</feature>
<protein>
    <submittedName>
        <fullName evidence="4">Uncharacterized protein</fullName>
    </submittedName>
</protein>
<comment type="caution">
    <text evidence="4">The sequence shown here is derived from an EMBL/GenBank/DDBJ whole genome shotgun (WGS) entry which is preliminary data.</text>
</comment>
<feature type="domain" description="ORC5 lid" evidence="3">
    <location>
        <begin position="324"/>
        <end position="376"/>
    </location>
</feature>
<dbReference type="AlphaFoldDB" id="A0AAV0PNR2"/>
<feature type="compositionally biased region" description="Basic and acidic residues" evidence="1">
    <location>
        <begin position="457"/>
        <end position="467"/>
    </location>
</feature>